<dbReference type="Pfam" id="PF04608">
    <property type="entry name" value="PgpA"/>
    <property type="match status" value="1"/>
</dbReference>
<keyword evidence="1" id="KW-0443">Lipid metabolism</keyword>
<proteinExistence type="predicted"/>
<dbReference type="PIRSF" id="PIRSF006162">
    <property type="entry name" value="PgpA"/>
    <property type="match status" value="1"/>
</dbReference>
<dbReference type="UniPathway" id="UPA00084">
    <property type="reaction ID" value="UER00504"/>
</dbReference>
<keyword evidence="5" id="KW-1185">Reference proteome</keyword>
<dbReference type="GO" id="GO:0046872">
    <property type="term" value="F:metal ion binding"/>
    <property type="evidence" value="ECO:0007669"/>
    <property type="project" value="UniProtKB-KW"/>
</dbReference>
<evidence type="ECO:0000259" key="3">
    <source>
        <dbReference type="Pfam" id="PF04608"/>
    </source>
</evidence>
<dbReference type="CDD" id="cd06971">
    <property type="entry name" value="PgpA"/>
    <property type="match status" value="1"/>
</dbReference>
<dbReference type="InterPro" id="IPR007686">
    <property type="entry name" value="YutG/PgpA"/>
</dbReference>
<keyword evidence="2" id="KW-1133">Transmembrane helix</keyword>
<reference evidence="4 5" key="1">
    <citation type="submission" date="2016-02" db="EMBL/GenBank/DDBJ databases">
        <title>Complete genome sequence of Halocynthiibacter arcticus PAMC 20958t from arctic marine sediment.</title>
        <authorList>
            <person name="Lee Y.M."/>
            <person name="Baek K."/>
            <person name="Lee H.K."/>
            <person name="Shin S.C."/>
        </authorList>
    </citation>
    <scope>NUCLEOTIDE SEQUENCE [LARGE SCALE GENOMIC DNA]</scope>
    <source>
        <strain evidence="4">PAMC 20958</strain>
    </source>
</reference>
<dbReference type="GO" id="GO:0006655">
    <property type="term" value="P:phosphatidylglycerol biosynthetic process"/>
    <property type="evidence" value="ECO:0007669"/>
    <property type="project" value="UniProtKB-UniPathway"/>
</dbReference>
<dbReference type="InterPro" id="IPR026037">
    <property type="entry name" value="PgpA"/>
</dbReference>
<dbReference type="OrthoDB" id="9804091at2"/>
<dbReference type="RefSeq" id="WP_039003547.1">
    <property type="nucleotide sequence ID" value="NZ_CP014327.1"/>
</dbReference>
<keyword evidence="1" id="KW-0378">Hydrolase</keyword>
<keyword evidence="1" id="KW-0479">Metal-binding</keyword>
<keyword evidence="1" id="KW-0460">Magnesium</keyword>
<sequence length="172" mass="18129">MSKLATFSAQASKHIAVFFGAGLIKPAPGTWGSLAALPVFLLVHLYGGFSGAVLATVAVIFIGVWAIEKETRGKTDHDPSEIVIDEVAGMWIALLPLSYGAQIMGASILALYPGWIVAFAAFRLFDITKPGPVGWADERDDAIGVMLDDVIAGVMSAIVVVAFAALYHIVLT</sequence>
<comment type="cofactor">
    <cofactor evidence="1">
        <name>Mg(2+)</name>
        <dbReference type="ChEBI" id="CHEBI:18420"/>
    </cofactor>
</comment>
<name>A0A126V4S7_9RHOB</name>
<feature type="domain" description="YutG/PgpA" evidence="3">
    <location>
        <begin position="15"/>
        <end position="163"/>
    </location>
</feature>
<dbReference type="SUPFAM" id="SSF101307">
    <property type="entry name" value="YutG-like"/>
    <property type="match status" value="1"/>
</dbReference>
<keyword evidence="1" id="KW-0595">Phospholipid degradation</keyword>
<evidence type="ECO:0000256" key="1">
    <source>
        <dbReference type="PIRNR" id="PIRNR006162"/>
    </source>
</evidence>
<protein>
    <recommendedName>
        <fullName evidence="1">Phosphatidylglycerophosphatase A</fullName>
        <ecNumber evidence="1">3.1.3.27</ecNumber>
    </recommendedName>
    <alternativeName>
        <fullName evidence="1">Phosphatidylglycerolphosphate phosphatase A</fullName>
    </alternativeName>
</protein>
<dbReference type="GO" id="GO:0008962">
    <property type="term" value="F:phosphatidylglycerophosphatase activity"/>
    <property type="evidence" value="ECO:0007669"/>
    <property type="project" value="UniProtKB-EC"/>
</dbReference>
<evidence type="ECO:0000313" key="4">
    <source>
        <dbReference type="EMBL" id="AML52709.1"/>
    </source>
</evidence>
<dbReference type="AlphaFoldDB" id="A0A126V4S7"/>
<keyword evidence="1" id="KW-0442">Lipid degradation</keyword>
<organism evidence="4 5">
    <name type="scientific">Falsihalocynthiibacter arcticus</name>
    <dbReference type="NCBI Taxonomy" id="1579316"/>
    <lineage>
        <taxon>Bacteria</taxon>
        <taxon>Pseudomonadati</taxon>
        <taxon>Pseudomonadota</taxon>
        <taxon>Alphaproteobacteria</taxon>
        <taxon>Rhodobacterales</taxon>
        <taxon>Roseobacteraceae</taxon>
        <taxon>Falsihalocynthiibacter</taxon>
    </lineage>
</organism>
<feature type="transmembrane region" description="Helical" evidence="2">
    <location>
        <begin position="44"/>
        <end position="67"/>
    </location>
</feature>
<dbReference type="GO" id="GO:0009395">
    <property type="term" value="P:phospholipid catabolic process"/>
    <property type="evidence" value="ECO:0007669"/>
    <property type="project" value="UniProtKB-KW"/>
</dbReference>
<comment type="subcellular location">
    <subcellularLocation>
        <location evidence="1">Cell inner membrane</location>
        <topology evidence="1">Multi-pass membrane protein</topology>
    </subcellularLocation>
</comment>
<keyword evidence="1" id="KW-1003">Cell membrane</keyword>
<comment type="catalytic activity">
    <reaction evidence="1">
        <text>a 1,2-diacyl-sn-glycero-3-phospho-(1'-sn-glycero-3'-phosphate) + H2O = a 1,2-diacyl-sn-glycero-3-phospho-(1'-sn-glycerol) + phosphate</text>
        <dbReference type="Rhea" id="RHEA:33751"/>
        <dbReference type="ChEBI" id="CHEBI:15377"/>
        <dbReference type="ChEBI" id="CHEBI:43474"/>
        <dbReference type="ChEBI" id="CHEBI:60110"/>
        <dbReference type="ChEBI" id="CHEBI:64716"/>
        <dbReference type="EC" id="3.1.3.27"/>
    </reaction>
</comment>
<keyword evidence="1" id="KW-1208">Phospholipid metabolism</keyword>
<dbReference type="Proteomes" id="UP000070371">
    <property type="component" value="Chromosome"/>
</dbReference>
<evidence type="ECO:0000313" key="5">
    <source>
        <dbReference type="Proteomes" id="UP000070371"/>
    </source>
</evidence>
<dbReference type="InterPro" id="IPR036681">
    <property type="entry name" value="PgpA-like_sf"/>
</dbReference>
<feature type="transmembrane region" description="Helical" evidence="2">
    <location>
        <begin position="150"/>
        <end position="170"/>
    </location>
</feature>
<dbReference type="KEGG" id="hat:RC74_16845"/>
<gene>
    <name evidence="4" type="ORF">RC74_16845</name>
</gene>
<evidence type="ECO:0000256" key="2">
    <source>
        <dbReference type="SAM" id="Phobius"/>
    </source>
</evidence>
<keyword evidence="1 2" id="KW-0812">Transmembrane</keyword>
<keyword evidence="1" id="KW-0997">Cell inner membrane</keyword>
<dbReference type="PANTHER" id="PTHR36305:SF1">
    <property type="entry name" value="PHOSPHATIDYLGLYCEROPHOSPHATASE A"/>
    <property type="match status" value="1"/>
</dbReference>
<keyword evidence="1 2" id="KW-0472">Membrane</keyword>
<comment type="pathway">
    <text evidence="1">Phospholipid metabolism; phosphatidylglycerol biosynthesis; phosphatidylglycerol from CDP-diacylglycerol: step 2/2.</text>
</comment>
<dbReference type="PANTHER" id="PTHR36305">
    <property type="entry name" value="PHOSPHATIDYLGLYCEROPHOSPHATASE A"/>
    <property type="match status" value="1"/>
</dbReference>
<comment type="function">
    <text evidence="1">Lipid phosphatase which dephosphorylates phosphatidylglycerophosphate (PGP) to phosphatidylglycerol (PG).</text>
</comment>
<dbReference type="EMBL" id="CP014327">
    <property type="protein sequence ID" value="AML52709.1"/>
    <property type="molecule type" value="Genomic_DNA"/>
</dbReference>
<dbReference type="EC" id="3.1.3.27" evidence="1"/>
<accession>A0A126V4S7</accession>
<dbReference type="STRING" id="1579316.RC74_16845"/>
<feature type="transmembrane region" description="Helical" evidence="2">
    <location>
        <begin position="103"/>
        <end position="125"/>
    </location>
</feature>
<dbReference type="GO" id="GO:0005886">
    <property type="term" value="C:plasma membrane"/>
    <property type="evidence" value="ECO:0007669"/>
    <property type="project" value="UniProtKB-SubCell"/>
</dbReference>